<evidence type="ECO:0000256" key="1">
    <source>
        <dbReference type="SAM" id="SignalP"/>
    </source>
</evidence>
<dbReference type="PANTHER" id="PTHR36507:SF1">
    <property type="entry name" value="BLL1555 PROTEIN"/>
    <property type="match status" value="1"/>
</dbReference>
<dbReference type="Pfam" id="PF13473">
    <property type="entry name" value="Cupredoxin_1"/>
    <property type="match status" value="1"/>
</dbReference>
<dbReference type="InterPro" id="IPR008972">
    <property type="entry name" value="Cupredoxin"/>
</dbReference>
<feature type="domain" description="EfeO-type cupredoxin-like" evidence="2">
    <location>
        <begin position="27"/>
        <end position="115"/>
    </location>
</feature>
<evidence type="ECO:0000259" key="2">
    <source>
        <dbReference type="Pfam" id="PF13473"/>
    </source>
</evidence>
<organism evidence="3 4">
    <name type="scientific">Rhodanobacter panaciterrae</name>
    <dbReference type="NCBI Taxonomy" id="490572"/>
    <lineage>
        <taxon>Bacteria</taxon>
        <taxon>Pseudomonadati</taxon>
        <taxon>Pseudomonadota</taxon>
        <taxon>Gammaproteobacteria</taxon>
        <taxon>Lysobacterales</taxon>
        <taxon>Rhodanobacteraceae</taxon>
        <taxon>Rhodanobacter</taxon>
    </lineage>
</organism>
<comment type="caution">
    <text evidence="3">The sequence shown here is derived from an EMBL/GenBank/DDBJ whole genome shotgun (WGS) entry which is preliminary data.</text>
</comment>
<accession>A0ABQ3A0H7</accession>
<feature type="signal peptide" evidence="1">
    <location>
        <begin position="1"/>
        <end position="23"/>
    </location>
</feature>
<dbReference type="RefSeq" id="WP_189441541.1">
    <property type="nucleotide sequence ID" value="NZ_BMXT01000002.1"/>
</dbReference>
<name>A0ABQ3A0H7_9GAMM</name>
<proteinExistence type="predicted"/>
<dbReference type="InterPro" id="IPR052721">
    <property type="entry name" value="ET_Amicyanin"/>
</dbReference>
<protein>
    <recommendedName>
        <fullName evidence="2">EfeO-type cupredoxin-like domain-containing protein</fullName>
    </recommendedName>
</protein>
<dbReference type="InterPro" id="IPR028096">
    <property type="entry name" value="EfeO_Cupredoxin"/>
</dbReference>
<evidence type="ECO:0000313" key="4">
    <source>
        <dbReference type="Proteomes" id="UP000621898"/>
    </source>
</evidence>
<evidence type="ECO:0000313" key="3">
    <source>
        <dbReference type="EMBL" id="GGY30555.1"/>
    </source>
</evidence>
<feature type="chain" id="PRO_5045511570" description="EfeO-type cupredoxin-like domain-containing protein" evidence="1">
    <location>
        <begin position="24"/>
        <end position="116"/>
    </location>
</feature>
<dbReference type="EMBL" id="BMXT01000002">
    <property type="protein sequence ID" value="GGY30555.1"/>
    <property type="molecule type" value="Genomic_DNA"/>
</dbReference>
<dbReference type="Gene3D" id="2.60.40.420">
    <property type="entry name" value="Cupredoxins - blue copper proteins"/>
    <property type="match status" value="1"/>
</dbReference>
<reference evidence="4" key="1">
    <citation type="journal article" date="2019" name="Int. J. Syst. Evol. Microbiol.">
        <title>The Global Catalogue of Microorganisms (GCM) 10K type strain sequencing project: providing services to taxonomists for standard genome sequencing and annotation.</title>
        <authorList>
            <consortium name="The Broad Institute Genomics Platform"/>
            <consortium name="The Broad Institute Genome Sequencing Center for Infectious Disease"/>
            <person name="Wu L."/>
            <person name="Ma J."/>
        </authorList>
    </citation>
    <scope>NUCLEOTIDE SEQUENCE [LARGE SCALE GENOMIC DNA]</scope>
    <source>
        <strain evidence="4">KCTC 22232</strain>
    </source>
</reference>
<sequence length="116" mass="12276">MLRTTILLAGLLALTGGFAPASAASKAKPPATAPAHHVHVIVIDQMQYGPMPTDVRAGDIIEWTNKDILEHSATARDGHFDVDLKPGTSGRITATAGTLVFFCKFHPTMTGTLVVK</sequence>
<keyword evidence="1" id="KW-0732">Signal</keyword>
<keyword evidence="4" id="KW-1185">Reference proteome</keyword>
<dbReference type="Proteomes" id="UP000621898">
    <property type="component" value="Unassembled WGS sequence"/>
</dbReference>
<dbReference type="PANTHER" id="PTHR36507">
    <property type="entry name" value="BLL1555 PROTEIN"/>
    <property type="match status" value="1"/>
</dbReference>
<gene>
    <name evidence="3" type="ORF">GCM10008098_25080</name>
</gene>
<dbReference type="SUPFAM" id="SSF49503">
    <property type="entry name" value="Cupredoxins"/>
    <property type="match status" value="1"/>
</dbReference>